<gene>
    <name evidence="1" type="ORF">EVAR_17315_1</name>
</gene>
<protein>
    <submittedName>
        <fullName evidence="1">Uncharacterized protein</fullName>
    </submittedName>
</protein>
<accession>A0A4C1TTQ8</accession>
<evidence type="ECO:0000313" key="2">
    <source>
        <dbReference type="Proteomes" id="UP000299102"/>
    </source>
</evidence>
<evidence type="ECO:0000313" key="1">
    <source>
        <dbReference type="EMBL" id="GBP17196.1"/>
    </source>
</evidence>
<comment type="caution">
    <text evidence="1">The sequence shown here is derived from an EMBL/GenBank/DDBJ whole genome shotgun (WGS) entry which is preliminary data.</text>
</comment>
<dbReference type="AlphaFoldDB" id="A0A4C1TTQ8"/>
<reference evidence="1 2" key="1">
    <citation type="journal article" date="2019" name="Commun. Biol.">
        <title>The bagworm genome reveals a unique fibroin gene that provides high tensile strength.</title>
        <authorList>
            <person name="Kono N."/>
            <person name="Nakamura H."/>
            <person name="Ohtoshi R."/>
            <person name="Tomita M."/>
            <person name="Numata K."/>
            <person name="Arakawa K."/>
        </authorList>
    </citation>
    <scope>NUCLEOTIDE SEQUENCE [LARGE SCALE GENOMIC DNA]</scope>
</reference>
<dbReference type="EMBL" id="BGZK01000085">
    <property type="protein sequence ID" value="GBP17196.1"/>
    <property type="molecule type" value="Genomic_DNA"/>
</dbReference>
<keyword evidence="2" id="KW-1185">Reference proteome</keyword>
<sequence length="164" mass="18192">MFKGLASTSKPALELISVDQNRGQDRDRDWDVKDIGVKDVAIHSILKPSKVKEAARSLGRLIQLPRTRAAHNYASQTPGEASLRPTQEARRWIHNKLFNMKPDSSKIFFTVDNKAAAHDSDINLTLDSGPAPTQDSDSRLDLHTDYCSTPEPDFGSALDLIPIE</sequence>
<name>A0A4C1TTQ8_EUMVA</name>
<dbReference type="Proteomes" id="UP000299102">
    <property type="component" value="Unassembled WGS sequence"/>
</dbReference>
<organism evidence="1 2">
    <name type="scientific">Eumeta variegata</name>
    <name type="common">Bagworm moth</name>
    <name type="synonym">Eumeta japonica</name>
    <dbReference type="NCBI Taxonomy" id="151549"/>
    <lineage>
        <taxon>Eukaryota</taxon>
        <taxon>Metazoa</taxon>
        <taxon>Ecdysozoa</taxon>
        <taxon>Arthropoda</taxon>
        <taxon>Hexapoda</taxon>
        <taxon>Insecta</taxon>
        <taxon>Pterygota</taxon>
        <taxon>Neoptera</taxon>
        <taxon>Endopterygota</taxon>
        <taxon>Lepidoptera</taxon>
        <taxon>Glossata</taxon>
        <taxon>Ditrysia</taxon>
        <taxon>Tineoidea</taxon>
        <taxon>Psychidae</taxon>
        <taxon>Oiketicinae</taxon>
        <taxon>Eumeta</taxon>
    </lineage>
</organism>
<proteinExistence type="predicted"/>